<evidence type="ECO:0000313" key="7">
    <source>
        <dbReference type="Proteomes" id="UP000282656"/>
    </source>
</evidence>
<dbReference type="Gene3D" id="1.10.8.60">
    <property type="match status" value="1"/>
</dbReference>
<sequence length="449" mass="49857">MTDRAGSERDLYLDVLSILEAADTTEPWRRVLAGLVSQTGAESAYVELHPESSAGERVWTLFHGCSPGDRECIRAAQDVPWVVLCVPLAGGAAGALYLEGRPAGGAFPPEAVQTVENVARFLNTTLRGRTLAGPENTEDPTLPFRRRLRVDAFAGHSHALARVFEQVELAAARDDTVLIRGPLATGKTELARVIHEHSARREGPFVEVDFLVIPGEFIDEVLFASSPRPLSRAHEKGKAAEAEGGTLFLDDIAEVPLYAQGILLRLLEPRGAKPNRRVIAATDANLEELVAEGQFRKDLFDRLSGFTLHLPSLAERREDIRDLVDSLLGALAEKRALPQLRPSRGLYEFCEASDWPGNVRQLRSELEAALLRASREGTAFIEPRHLADGPRVREVSRTSFYEETRRFQRDLLRRELDASDWNVSEVARRLDLTRSNLYNLIQALELARP</sequence>
<reference evidence="7" key="1">
    <citation type="submission" date="2018-09" db="EMBL/GenBank/DDBJ databases">
        <authorList>
            <person name="Livingstone P.G."/>
            <person name="Whitworth D.E."/>
        </authorList>
    </citation>
    <scope>NUCLEOTIDE SEQUENCE [LARGE SCALE GENOMIC DNA]</scope>
    <source>
        <strain evidence="7">AB047A</strain>
    </source>
</reference>
<dbReference type="PANTHER" id="PTHR32071">
    <property type="entry name" value="TRANSCRIPTIONAL REGULATORY PROTEIN"/>
    <property type="match status" value="1"/>
</dbReference>
<keyword evidence="3" id="KW-0805">Transcription regulation</keyword>
<accession>A0A3A8QSY7</accession>
<dbReference type="SUPFAM" id="SSF46689">
    <property type="entry name" value="Homeodomain-like"/>
    <property type="match status" value="1"/>
</dbReference>
<protein>
    <submittedName>
        <fullName evidence="6">Sigma-54-dependent Fis family transcriptional regulator</fullName>
    </submittedName>
</protein>
<dbReference type="PANTHER" id="PTHR32071:SF57">
    <property type="entry name" value="C4-DICARBOXYLATE TRANSPORT TRANSCRIPTIONAL REGULATORY PROTEIN DCTD"/>
    <property type="match status" value="1"/>
</dbReference>
<evidence type="ECO:0000256" key="2">
    <source>
        <dbReference type="ARBA" id="ARBA00022840"/>
    </source>
</evidence>
<dbReference type="GO" id="GO:0006355">
    <property type="term" value="P:regulation of DNA-templated transcription"/>
    <property type="evidence" value="ECO:0007669"/>
    <property type="project" value="InterPro"/>
</dbReference>
<keyword evidence="1" id="KW-0547">Nucleotide-binding</keyword>
<evidence type="ECO:0000256" key="1">
    <source>
        <dbReference type="ARBA" id="ARBA00022741"/>
    </source>
</evidence>
<dbReference type="CDD" id="cd00009">
    <property type="entry name" value="AAA"/>
    <property type="match status" value="1"/>
</dbReference>
<dbReference type="Pfam" id="PF25601">
    <property type="entry name" value="AAA_lid_14"/>
    <property type="match status" value="1"/>
</dbReference>
<comment type="caution">
    <text evidence="6">The sequence shown here is derived from an EMBL/GenBank/DDBJ whole genome shotgun (WGS) entry which is preliminary data.</text>
</comment>
<dbReference type="OrthoDB" id="5494107at2"/>
<dbReference type="GO" id="GO:0005524">
    <property type="term" value="F:ATP binding"/>
    <property type="evidence" value="ECO:0007669"/>
    <property type="project" value="UniProtKB-KW"/>
</dbReference>
<dbReference type="AlphaFoldDB" id="A0A3A8QSY7"/>
<dbReference type="InterPro" id="IPR058031">
    <property type="entry name" value="AAA_lid_NorR"/>
</dbReference>
<dbReference type="SUPFAM" id="SSF52540">
    <property type="entry name" value="P-loop containing nucleoside triphosphate hydrolases"/>
    <property type="match status" value="1"/>
</dbReference>
<name>A0A3A8QSY7_9BACT</name>
<evidence type="ECO:0000259" key="5">
    <source>
        <dbReference type="PROSITE" id="PS50045"/>
    </source>
</evidence>
<keyword evidence="7" id="KW-1185">Reference proteome</keyword>
<dbReference type="Gene3D" id="3.40.50.300">
    <property type="entry name" value="P-loop containing nucleotide triphosphate hydrolases"/>
    <property type="match status" value="1"/>
</dbReference>
<dbReference type="GO" id="GO:0043565">
    <property type="term" value="F:sequence-specific DNA binding"/>
    <property type="evidence" value="ECO:0007669"/>
    <property type="project" value="InterPro"/>
</dbReference>
<dbReference type="Pfam" id="PF00158">
    <property type="entry name" value="Sigma54_activat"/>
    <property type="match status" value="1"/>
</dbReference>
<dbReference type="EMBL" id="RAWM01000014">
    <property type="protein sequence ID" value="RKH71657.1"/>
    <property type="molecule type" value="Genomic_DNA"/>
</dbReference>
<dbReference type="Proteomes" id="UP000282656">
    <property type="component" value="Unassembled WGS sequence"/>
</dbReference>
<dbReference type="InterPro" id="IPR002078">
    <property type="entry name" value="Sigma_54_int"/>
</dbReference>
<dbReference type="InterPro" id="IPR027417">
    <property type="entry name" value="P-loop_NTPase"/>
</dbReference>
<keyword evidence="2" id="KW-0067">ATP-binding</keyword>
<dbReference type="Pfam" id="PF02954">
    <property type="entry name" value="HTH_8"/>
    <property type="match status" value="1"/>
</dbReference>
<organism evidence="6 7">
    <name type="scientific">Corallococcus interemptor</name>
    <dbReference type="NCBI Taxonomy" id="2316720"/>
    <lineage>
        <taxon>Bacteria</taxon>
        <taxon>Pseudomonadati</taxon>
        <taxon>Myxococcota</taxon>
        <taxon>Myxococcia</taxon>
        <taxon>Myxococcales</taxon>
        <taxon>Cystobacterineae</taxon>
        <taxon>Myxococcaceae</taxon>
        <taxon>Corallococcus</taxon>
    </lineage>
</organism>
<dbReference type="InterPro" id="IPR009057">
    <property type="entry name" value="Homeodomain-like_sf"/>
</dbReference>
<dbReference type="InterPro" id="IPR002197">
    <property type="entry name" value="HTH_Fis"/>
</dbReference>
<evidence type="ECO:0000313" key="6">
    <source>
        <dbReference type="EMBL" id="RKH71657.1"/>
    </source>
</evidence>
<evidence type="ECO:0000256" key="3">
    <source>
        <dbReference type="ARBA" id="ARBA00023015"/>
    </source>
</evidence>
<proteinExistence type="predicted"/>
<feature type="domain" description="Sigma-54 factor interaction" evidence="5">
    <location>
        <begin position="153"/>
        <end position="371"/>
    </location>
</feature>
<dbReference type="Gene3D" id="1.10.10.60">
    <property type="entry name" value="Homeodomain-like"/>
    <property type="match status" value="1"/>
</dbReference>
<evidence type="ECO:0000256" key="4">
    <source>
        <dbReference type="ARBA" id="ARBA00023163"/>
    </source>
</evidence>
<dbReference type="PROSITE" id="PS50045">
    <property type="entry name" value="SIGMA54_INTERACT_4"/>
    <property type="match status" value="1"/>
</dbReference>
<dbReference type="RefSeq" id="WP_121769390.1">
    <property type="nucleotide sequence ID" value="NZ_RAWM01000014.1"/>
</dbReference>
<keyword evidence="4" id="KW-0804">Transcription</keyword>
<gene>
    <name evidence="6" type="ORF">D7X96_07965</name>
</gene>